<feature type="transmembrane region" description="Helical" evidence="4">
    <location>
        <begin position="43"/>
        <end position="66"/>
    </location>
</feature>
<proteinExistence type="predicted"/>
<keyword evidence="4" id="KW-1133">Transmembrane helix</keyword>
<dbReference type="PROSITE" id="PS51007">
    <property type="entry name" value="CYTC"/>
    <property type="match status" value="1"/>
</dbReference>
<feature type="transmembrane region" description="Helical" evidence="4">
    <location>
        <begin position="112"/>
        <end position="131"/>
    </location>
</feature>
<gene>
    <name evidence="6" type="ORF">PCOR1329_LOCUS61636</name>
</gene>
<keyword evidence="7" id="KW-1185">Reference proteome</keyword>
<protein>
    <recommendedName>
        <fullName evidence="5">Cytochrome c domain-containing protein</fullName>
    </recommendedName>
</protein>
<feature type="domain" description="Cytochrome c" evidence="5">
    <location>
        <begin position="206"/>
        <end position="338"/>
    </location>
</feature>
<feature type="transmembrane region" description="Helical" evidence="4">
    <location>
        <begin position="263"/>
        <end position="286"/>
    </location>
</feature>
<evidence type="ECO:0000259" key="5">
    <source>
        <dbReference type="PROSITE" id="PS51007"/>
    </source>
</evidence>
<dbReference type="InterPro" id="IPR009056">
    <property type="entry name" value="Cyt_c-like_dom"/>
</dbReference>
<feature type="non-terminal residue" evidence="6">
    <location>
        <position position="1"/>
    </location>
</feature>
<feature type="transmembrane region" description="Helical" evidence="4">
    <location>
        <begin position="222"/>
        <end position="251"/>
    </location>
</feature>
<keyword evidence="4" id="KW-0812">Transmembrane</keyword>
<evidence type="ECO:0000256" key="1">
    <source>
        <dbReference type="ARBA" id="ARBA00022723"/>
    </source>
</evidence>
<dbReference type="Proteomes" id="UP001189429">
    <property type="component" value="Unassembled WGS sequence"/>
</dbReference>
<evidence type="ECO:0000313" key="7">
    <source>
        <dbReference type="Proteomes" id="UP001189429"/>
    </source>
</evidence>
<accession>A0ABN9VZL7</accession>
<reference evidence="6" key="1">
    <citation type="submission" date="2023-10" db="EMBL/GenBank/DDBJ databases">
        <authorList>
            <person name="Chen Y."/>
            <person name="Shah S."/>
            <person name="Dougan E. K."/>
            <person name="Thang M."/>
            <person name="Chan C."/>
        </authorList>
    </citation>
    <scope>NUCLEOTIDE SEQUENCE [LARGE SCALE GENOMIC DNA]</scope>
</reference>
<feature type="transmembrane region" description="Helical" evidence="4">
    <location>
        <begin position="78"/>
        <end position="100"/>
    </location>
</feature>
<comment type="caution">
    <text evidence="6">The sequence shown here is derived from an EMBL/GenBank/DDBJ whole genome shotgun (WGS) entry which is preliminary data.</text>
</comment>
<sequence>ARMAGGGDREAALPLAAGRVAALEIEPPPAPAPGGPPRRAPRAALAVMAALLALGAASVAVGHGCASSQPWRRHHRESWRVALLGPAAALPYAALAAWGAWARLGLWAGAPLHRWTAAYAAGAAAAAALLASRPWVSQCTASHADAVHCASCLAVLFALKTVTQALVALKLEELQQARLARAVRALAALALLAGALAVAAMVCQTAWDPSGAGGFWWRWYDRGLGCCAACHALACLCGVGGLLGAAARALLGGRGGSQRRAGCFVLLTAGSLATSFATFFALLNYVDSVASIYKTTAVDGLFDCCTVALFSGLVGPAFVRVLAREAFSAINSYTESQLQEFYEKYLEYLDRAHIRWVRCGYLRHLAAAGVVMPRCQEVPGDQVFVGSRGFPLVHAAPKERLVVSHPWLAKEHPDPTGEKLRLLVRQLDMLHASDDHAVFVDYMSLPQNDKMDPEMRQLEQEQREMPKPGEHPAVRTKVEEAQFKVALSAMEQIYSIGNTPVLVLPMDSVVETGREYISRGWCLLEFCLAMSFDNIANADIHKPVGRLLKQMKDLKCDTVDGFREAFKTALFTNKGDADVVLKLFENTLSLGSSQ</sequence>
<evidence type="ECO:0000256" key="2">
    <source>
        <dbReference type="ARBA" id="ARBA00023004"/>
    </source>
</evidence>
<dbReference type="EMBL" id="CAUYUJ010017759">
    <property type="protein sequence ID" value="CAK0877621.1"/>
    <property type="molecule type" value="Genomic_DNA"/>
</dbReference>
<keyword evidence="3" id="KW-0349">Heme</keyword>
<keyword evidence="1 3" id="KW-0479">Metal-binding</keyword>
<evidence type="ECO:0000256" key="4">
    <source>
        <dbReference type="SAM" id="Phobius"/>
    </source>
</evidence>
<organism evidence="6 7">
    <name type="scientific">Prorocentrum cordatum</name>
    <dbReference type="NCBI Taxonomy" id="2364126"/>
    <lineage>
        <taxon>Eukaryota</taxon>
        <taxon>Sar</taxon>
        <taxon>Alveolata</taxon>
        <taxon>Dinophyceae</taxon>
        <taxon>Prorocentrales</taxon>
        <taxon>Prorocentraceae</taxon>
        <taxon>Prorocentrum</taxon>
    </lineage>
</organism>
<keyword evidence="2 3" id="KW-0408">Iron</keyword>
<keyword evidence="4" id="KW-0472">Membrane</keyword>
<name>A0ABN9VZL7_9DINO</name>
<evidence type="ECO:0000313" key="6">
    <source>
        <dbReference type="EMBL" id="CAK0877621.1"/>
    </source>
</evidence>
<evidence type="ECO:0000256" key="3">
    <source>
        <dbReference type="PROSITE-ProRule" id="PRU00433"/>
    </source>
</evidence>
<feature type="transmembrane region" description="Helical" evidence="4">
    <location>
        <begin position="185"/>
        <end position="207"/>
    </location>
</feature>